<accession>A0A397RSI3</accession>
<dbReference type="EMBL" id="QXEV01000013">
    <property type="protein sequence ID" value="RIA75686.1"/>
    <property type="molecule type" value="Genomic_DNA"/>
</dbReference>
<dbReference type="AlphaFoldDB" id="A0A397RSI3"/>
<comment type="caution">
    <text evidence="1">The sequence shown here is derived from an EMBL/GenBank/DDBJ whole genome shotgun (WGS) entry which is preliminary data.</text>
</comment>
<sequence>MITEAEKKAMRRESIRLAELDRISELEVAERKGRNKGIEEGKGIGIELGKELGIEEGKELGKELGKEESIKVMHSNGFDADFISKALSLDLEYVKHVLENN</sequence>
<protein>
    <submittedName>
        <fullName evidence="1">Uncharacterized protein</fullName>
    </submittedName>
</protein>
<keyword evidence="2" id="KW-1185">Reference proteome</keyword>
<name>A0A397RSI3_9MOLU</name>
<reference evidence="1 2" key="1">
    <citation type="submission" date="2018-08" db="EMBL/GenBank/DDBJ databases">
        <title>Genomic Encyclopedia of Archaeal and Bacterial Type Strains, Phase II (KMG-II): from individual species to whole genera.</title>
        <authorList>
            <person name="Goeker M."/>
        </authorList>
    </citation>
    <scope>NUCLEOTIDE SEQUENCE [LARGE SCALE GENOMIC DNA]</scope>
    <source>
        <strain evidence="1 2">ATCC 27112</strain>
    </source>
</reference>
<dbReference type="RefSeq" id="WP_119016384.1">
    <property type="nucleotide sequence ID" value="NZ_QXEV01000013.1"/>
</dbReference>
<evidence type="ECO:0000313" key="2">
    <source>
        <dbReference type="Proteomes" id="UP000266506"/>
    </source>
</evidence>
<gene>
    <name evidence="1" type="ORF">EI71_01255</name>
</gene>
<dbReference type="InParanoid" id="A0A397RSI3"/>
<evidence type="ECO:0000313" key="1">
    <source>
        <dbReference type="EMBL" id="RIA75686.1"/>
    </source>
</evidence>
<dbReference type="Proteomes" id="UP000266506">
    <property type="component" value="Unassembled WGS sequence"/>
</dbReference>
<proteinExistence type="predicted"/>
<organism evidence="1 2">
    <name type="scientific">Anaeroplasma bactoclasticum</name>
    <dbReference type="NCBI Taxonomy" id="2088"/>
    <lineage>
        <taxon>Bacteria</taxon>
        <taxon>Bacillati</taxon>
        <taxon>Mycoplasmatota</taxon>
        <taxon>Mollicutes</taxon>
        <taxon>Anaeroplasmatales</taxon>
        <taxon>Anaeroplasmataceae</taxon>
        <taxon>Anaeroplasma</taxon>
    </lineage>
</organism>